<evidence type="ECO:0000313" key="8">
    <source>
        <dbReference type="Proteomes" id="UP001252243"/>
    </source>
</evidence>
<keyword evidence="2 5" id="KW-0812">Transmembrane</keyword>
<sequence length="131" mass="13119">MSAAAVRDPGLPAERTSLSWGRTLLALFAADLLIWRSWAIAATQSGGVPGSVPSSVPSSVPGAGMAVTDYLGVCALTAVVATAVLCLCVLARLRQLRRSTAAPPPASLMRWAAAGVIVLGGSIVAVIAAGP</sequence>
<feature type="domain" description="DUF202" evidence="6">
    <location>
        <begin position="8"/>
        <end position="93"/>
    </location>
</feature>
<dbReference type="Pfam" id="PF02656">
    <property type="entry name" value="DUF202"/>
    <property type="match status" value="1"/>
</dbReference>
<accession>A0ABU1UCR5</accession>
<evidence type="ECO:0000256" key="5">
    <source>
        <dbReference type="SAM" id="Phobius"/>
    </source>
</evidence>
<feature type="transmembrane region" description="Helical" evidence="5">
    <location>
        <begin position="70"/>
        <end position="90"/>
    </location>
</feature>
<dbReference type="Proteomes" id="UP001252243">
    <property type="component" value="Unassembled WGS sequence"/>
</dbReference>
<evidence type="ECO:0000256" key="1">
    <source>
        <dbReference type="ARBA" id="ARBA00004127"/>
    </source>
</evidence>
<comment type="caution">
    <text evidence="7">The sequence shown here is derived from an EMBL/GenBank/DDBJ whole genome shotgun (WGS) entry which is preliminary data.</text>
</comment>
<dbReference type="RefSeq" id="WP_310056825.1">
    <property type="nucleotide sequence ID" value="NZ_JAVDVQ010000008.1"/>
</dbReference>
<proteinExistence type="predicted"/>
<protein>
    <submittedName>
        <fullName evidence="7">Uncharacterized membrane protein YidH (DUF202 family)</fullName>
    </submittedName>
</protein>
<organism evidence="7 8">
    <name type="scientific">Arthrobacter ginsengisoli</name>
    <dbReference type="NCBI Taxonomy" id="1356565"/>
    <lineage>
        <taxon>Bacteria</taxon>
        <taxon>Bacillati</taxon>
        <taxon>Actinomycetota</taxon>
        <taxon>Actinomycetes</taxon>
        <taxon>Micrococcales</taxon>
        <taxon>Micrococcaceae</taxon>
        <taxon>Arthrobacter</taxon>
    </lineage>
</organism>
<name>A0ABU1UCR5_9MICC</name>
<evidence type="ECO:0000259" key="6">
    <source>
        <dbReference type="Pfam" id="PF02656"/>
    </source>
</evidence>
<comment type="subcellular location">
    <subcellularLocation>
        <location evidence="1">Endomembrane system</location>
        <topology evidence="1">Multi-pass membrane protein</topology>
    </subcellularLocation>
</comment>
<evidence type="ECO:0000313" key="7">
    <source>
        <dbReference type="EMBL" id="MDR7082935.1"/>
    </source>
</evidence>
<evidence type="ECO:0000256" key="2">
    <source>
        <dbReference type="ARBA" id="ARBA00022692"/>
    </source>
</evidence>
<feature type="transmembrane region" description="Helical" evidence="5">
    <location>
        <begin position="111"/>
        <end position="130"/>
    </location>
</feature>
<reference evidence="7 8" key="1">
    <citation type="submission" date="2023-07" db="EMBL/GenBank/DDBJ databases">
        <title>Sorghum-associated microbial communities from plants grown in Nebraska, USA.</title>
        <authorList>
            <person name="Schachtman D."/>
        </authorList>
    </citation>
    <scope>NUCLEOTIDE SEQUENCE [LARGE SCALE GENOMIC DNA]</scope>
    <source>
        <strain evidence="7 8">BE167</strain>
    </source>
</reference>
<evidence type="ECO:0000256" key="3">
    <source>
        <dbReference type="ARBA" id="ARBA00022989"/>
    </source>
</evidence>
<dbReference type="EMBL" id="JAVDVQ010000008">
    <property type="protein sequence ID" value="MDR7082935.1"/>
    <property type="molecule type" value="Genomic_DNA"/>
</dbReference>
<evidence type="ECO:0000256" key="4">
    <source>
        <dbReference type="ARBA" id="ARBA00023136"/>
    </source>
</evidence>
<keyword evidence="8" id="KW-1185">Reference proteome</keyword>
<dbReference type="InterPro" id="IPR003807">
    <property type="entry name" value="DUF202"/>
</dbReference>
<keyword evidence="4 5" id="KW-0472">Membrane</keyword>
<gene>
    <name evidence="7" type="ORF">J2X01_002225</name>
</gene>
<keyword evidence="3 5" id="KW-1133">Transmembrane helix</keyword>